<gene>
    <name evidence="2" type="ORF">KP509_07G025000</name>
</gene>
<feature type="transmembrane region" description="Helical" evidence="1">
    <location>
        <begin position="83"/>
        <end position="104"/>
    </location>
</feature>
<protein>
    <submittedName>
        <fullName evidence="2">Uncharacterized protein</fullName>
    </submittedName>
</protein>
<evidence type="ECO:0000313" key="2">
    <source>
        <dbReference type="EMBL" id="KAH7432492.1"/>
    </source>
</evidence>
<comment type="caution">
    <text evidence="2">The sequence shown here is derived from an EMBL/GenBank/DDBJ whole genome shotgun (WGS) entry which is preliminary data.</text>
</comment>
<evidence type="ECO:0000256" key="1">
    <source>
        <dbReference type="SAM" id="Phobius"/>
    </source>
</evidence>
<keyword evidence="1" id="KW-0812">Transmembrane</keyword>
<sequence>MTSLCLRCAVIDHCCLDSLYMTKCRYRMLNSVPIVNCISISLVPLKVPFLRKKTLFCSILAVLSFVWLLFLSATSHSCLHLPVSTCSCAAFLFIICCVCIFHYGNFELSLGLFPKNENKVNVILKLFSDAYKFTNLILIVLSGMWMFHKMLFLCSDKGIKFYLFA</sequence>
<feature type="transmembrane region" description="Helical" evidence="1">
    <location>
        <begin position="53"/>
        <end position="71"/>
    </location>
</feature>
<organism evidence="2 3">
    <name type="scientific">Ceratopteris richardii</name>
    <name type="common">Triangle waterfern</name>
    <dbReference type="NCBI Taxonomy" id="49495"/>
    <lineage>
        <taxon>Eukaryota</taxon>
        <taxon>Viridiplantae</taxon>
        <taxon>Streptophyta</taxon>
        <taxon>Embryophyta</taxon>
        <taxon>Tracheophyta</taxon>
        <taxon>Polypodiopsida</taxon>
        <taxon>Polypodiidae</taxon>
        <taxon>Polypodiales</taxon>
        <taxon>Pteridineae</taxon>
        <taxon>Pteridaceae</taxon>
        <taxon>Parkerioideae</taxon>
        <taxon>Ceratopteris</taxon>
    </lineage>
</organism>
<accession>A0A8T2UAR9</accession>
<reference evidence="2" key="1">
    <citation type="submission" date="2021-08" db="EMBL/GenBank/DDBJ databases">
        <title>WGS assembly of Ceratopteris richardii.</title>
        <authorList>
            <person name="Marchant D.B."/>
            <person name="Chen G."/>
            <person name="Jenkins J."/>
            <person name="Shu S."/>
            <person name="Leebens-Mack J."/>
            <person name="Grimwood J."/>
            <person name="Schmutz J."/>
            <person name="Soltis P."/>
            <person name="Soltis D."/>
            <person name="Chen Z.-H."/>
        </authorList>
    </citation>
    <scope>NUCLEOTIDE SEQUENCE</scope>
    <source>
        <strain evidence="2">Whitten #5841</strain>
        <tissue evidence="2">Leaf</tissue>
    </source>
</reference>
<dbReference type="EMBL" id="CM035412">
    <property type="protein sequence ID" value="KAH7432492.1"/>
    <property type="molecule type" value="Genomic_DNA"/>
</dbReference>
<feature type="transmembrane region" description="Helical" evidence="1">
    <location>
        <begin position="130"/>
        <end position="147"/>
    </location>
</feature>
<keyword evidence="3" id="KW-1185">Reference proteome</keyword>
<keyword evidence="1" id="KW-0472">Membrane</keyword>
<dbReference type="AlphaFoldDB" id="A0A8T2UAR9"/>
<dbReference type="Proteomes" id="UP000825935">
    <property type="component" value="Chromosome 7"/>
</dbReference>
<keyword evidence="1" id="KW-1133">Transmembrane helix</keyword>
<proteinExistence type="predicted"/>
<name>A0A8T2UAR9_CERRI</name>
<evidence type="ECO:0000313" key="3">
    <source>
        <dbReference type="Proteomes" id="UP000825935"/>
    </source>
</evidence>